<keyword evidence="2" id="KW-0813">Transport</keyword>
<evidence type="ECO:0000256" key="4">
    <source>
        <dbReference type="ARBA" id="ARBA00022692"/>
    </source>
</evidence>
<keyword evidence="6 7" id="KW-0472">Membrane</keyword>
<dbReference type="Proteomes" id="UP000177187">
    <property type="component" value="Unassembled WGS sequence"/>
</dbReference>
<feature type="non-terminal residue" evidence="9">
    <location>
        <position position="366"/>
    </location>
</feature>
<accession>A0A1F5F5I4</accession>
<sequence>MKTMLNPTERRVITFTAAGHWVAHAAMLALPAAAALLKSQFHLDTFEYGLLANLSYLGFGLGALPAGFLVDGIGPRRTLYLCLGGIALGSLVTALAGGLAMLAVGVTLLGLAAGLYHPAGLTLVSANLRQDGRGMGYHGIAGSGGMASGNFIGAAILAVASWHYLFGLYAVIPLLVLGYQWLAVRPLALAEPHTAEPPAEKPPPRRWTQMAFALAAAALLGFSYQGMVVFMPLFFGENLHLPGMTAEVLGNLAAGVMLLGGVFGQFSGGVLAEKKKPLRSATWLSAAACVAALGGRFAGGWWTLFISVGMAAAVFSTQPITNSIVGRLMPPRHRGKGYGLASAVNFGFGSLAGSVGGWVAQNAGLE</sequence>
<feature type="domain" description="Major facilitator superfamily (MFS) profile" evidence="8">
    <location>
        <begin position="12"/>
        <end position="366"/>
    </location>
</feature>
<dbReference type="Gene3D" id="1.20.1250.20">
    <property type="entry name" value="MFS general substrate transporter like domains"/>
    <property type="match status" value="1"/>
</dbReference>
<feature type="transmembrane region" description="Helical" evidence="7">
    <location>
        <begin position="248"/>
        <end position="268"/>
    </location>
</feature>
<feature type="transmembrane region" description="Helical" evidence="7">
    <location>
        <begin position="108"/>
        <end position="128"/>
    </location>
</feature>
<feature type="transmembrane region" description="Helical" evidence="7">
    <location>
        <begin position="211"/>
        <end position="236"/>
    </location>
</feature>
<dbReference type="PROSITE" id="PS50850">
    <property type="entry name" value="MFS"/>
    <property type="match status" value="1"/>
</dbReference>
<organism evidence="9 10">
    <name type="scientific">Candidatus Coatesbacteria bacterium RBG_13_66_14</name>
    <dbReference type="NCBI Taxonomy" id="1817816"/>
    <lineage>
        <taxon>Bacteria</taxon>
        <taxon>Candidatus Coatesiibacteriota</taxon>
    </lineage>
</organism>
<feature type="transmembrane region" description="Helical" evidence="7">
    <location>
        <begin position="140"/>
        <end position="160"/>
    </location>
</feature>
<dbReference type="AlphaFoldDB" id="A0A1F5F5I4"/>
<dbReference type="InterPro" id="IPR020846">
    <property type="entry name" value="MFS_dom"/>
</dbReference>
<feature type="transmembrane region" description="Helical" evidence="7">
    <location>
        <begin position="79"/>
        <end position="102"/>
    </location>
</feature>
<evidence type="ECO:0000313" key="9">
    <source>
        <dbReference type="EMBL" id="OGD74913.1"/>
    </source>
</evidence>
<evidence type="ECO:0000256" key="5">
    <source>
        <dbReference type="ARBA" id="ARBA00022989"/>
    </source>
</evidence>
<keyword evidence="4 7" id="KW-0812">Transmembrane</keyword>
<proteinExistence type="predicted"/>
<feature type="transmembrane region" description="Helical" evidence="7">
    <location>
        <begin position="337"/>
        <end position="360"/>
    </location>
</feature>
<keyword evidence="5 7" id="KW-1133">Transmembrane helix</keyword>
<protein>
    <recommendedName>
        <fullName evidence="8">Major facilitator superfamily (MFS) profile domain-containing protein</fullName>
    </recommendedName>
</protein>
<feature type="transmembrane region" description="Helical" evidence="7">
    <location>
        <begin position="280"/>
        <end position="298"/>
    </location>
</feature>
<evidence type="ECO:0000256" key="3">
    <source>
        <dbReference type="ARBA" id="ARBA00022475"/>
    </source>
</evidence>
<dbReference type="EMBL" id="MFAF01000089">
    <property type="protein sequence ID" value="OGD74913.1"/>
    <property type="molecule type" value="Genomic_DNA"/>
</dbReference>
<feature type="transmembrane region" description="Helical" evidence="7">
    <location>
        <begin position="304"/>
        <end position="325"/>
    </location>
</feature>
<evidence type="ECO:0000256" key="1">
    <source>
        <dbReference type="ARBA" id="ARBA00004651"/>
    </source>
</evidence>
<comment type="caution">
    <text evidence="9">The sequence shown here is derived from an EMBL/GenBank/DDBJ whole genome shotgun (WGS) entry which is preliminary data.</text>
</comment>
<gene>
    <name evidence="9" type="ORF">A2Y64_08100</name>
</gene>
<dbReference type="InterPro" id="IPR036259">
    <property type="entry name" value="MFS_trans_sf"/>
</dbReference>
<dbReference type="PANTHER" id="PTHR23517:SF2">
    <property type="entry name" value="MULTIDRUG RESISTANCE PROTEIN MDTH"/>
    <property type="match status" value="1"/>
</dbReference>
<evidence type="ECO:0000259" key="8">
    <source>
        <dbReference type="PROSITE" id="PS50850"/>
    </source>
</evidence>
<evidence type="ECO:0000256" key="2">
    <source>
        <dbReference type="ARBA" id="ARBA00022448"/>
    </source>
</evidence>
<dbReference type="Pfam" id="PF07690">
    <property type="entry name" value="MFS_1"/>
    <property type="match status" value="1"/>
</dbReference>
<dbReference type="InterPro" id="IPR050171">
    <property type="entry name" value="MFS_Transporters"/>
</dbReference>
<reference evidence="9 10" key="1">
    <citation type="journal article" date="2016" name="Nat. Commun.">
        <title>Thousands of microbial genomes shed light on interconnected biogeochemical processes in an aquifer system.</title>
        <authorList>
            <person name="Anantharaman K."/>
            <person name="Brown C.T."/>
            <person name="Hug L.A."/>
            <person name="Sharon I."/>
            <person name="Castelle C.J."/>
            <person name="Probst A.J."/>
            <person name="Thomas B.C."/>
            <person name="Singh A."/>
            <person name="Wilkins M.J."/>
            <person name="Karaoz U."/>
            <person name="Brodie E.L."/>
            <person name="Williams K.H."/>
            <person name="Hubbard S.S."/>
            <person name="Banfield J.F."/>
        </authorList>
    </citation>
    <scope>NUCLEOTIDE SEQUENCE [LARGE SCALE GENOMIC DNA]</scope>
</reference>
<evidence type="ECO:0000256" key="6">
    <source>
        <dbReference type="ARBA" id="ARBA00023136"/>
    </source>
</evidence>
<dbReference type="PANTHER" id="PTHR23517">
    <property type="entry name" value="RESISTANCE PROTEIN MDTM, PUTATIVE-RELATED-RELATED"/>
    <property type="match status" value="1"/>
</dbReference>
<evidence type="ECO:0000313" key="10">
    <source>
        <dbReference type="Proteomes" id="UP000177187"/>
    </source>
</evidence>
<feature type="transmembrane region" description="Helical" evidence="7">
    <location>
        <begin position="166"/>
        <end position="184"/>
    </location>
</feature>
<feature type="transmembrane region" description="Helical" evidence="7">
    <location>
        <begin position="48"/>
        <end position="70"/>
    </location>
</feature>
<dbReference type="GO" id="GO:0005886">
    <property type="term" value="C:plasma membrane"/>
    <property type="evidence" value="ECO:0007669"/>
    <property type="project" value="UniProtKB-SubCell"/>
</dbReference>
<dbReference type="GO" id="GO:0022857">
    <property type="term" value="F:transmembrane transporter activity"/>
    <property type="evidence" value="ECO:0007669"/>
    <property type="project" value="InterPro"/>
</dbReference>
<evidence type="ECO:0000256" key="7">
    <source>
        <dbReference type="SAM" id="Phobius"/>
    </source>
</evidence>
<comment type="subcellular location">
    <subcellularLocation>
        <location evidence="1">Cell membrane</location>
        <topology evidence="1">Multi-pass membrane protein</topology>
    </subcellularLocation>
</comment>
<keyword evidence="3" id="KW-1003">Cell membrane</keyword>
<name>A0A1F5F5I4_9BACT</name>
<dbReference type="STRING" id="1817816.A2Y64_08100"/>
<dbReference type="SUPFAM" id="SSF103473">
    <property type="entry name" value="MFS general substrate transporter"/>
    <property type="match status" value="1"/>
</dbReference>
<dbReference type="InterPro" id="IPR011701">
    <property type="entry name" value="MFS"/>
</dbReference>
<feature type="transmembrane region" description="Helical" evidence="7">
    <location>
        <begin position="12"/>
        <end position="36"/>
    </location>
</feature>